<evidence type="ECO:0000313" key="2">
    <source>
        <dbReference type="EMBL" id="CAG8163478.1"/>
    </source>
</evidence>
<protein>
    <submittedName>
        <fullName evidence="2">Uncharacterized protein</fullName>
    </submittedName>
</protein>
<accession>A0A9W4HY69</accession>
<sequence length="532" mass="59341">MDDKCKNLCYVVCVVLYLIESGLANIKPVPAYKRFPPQQTNSLKTQPFSFSPKFGLPCHLSVSSTYFSLTIMPPKSSTRKGGKKGMSHTLSPNPSSSPIRKKQKGTPSAILDRANSSPRPGIPKLEPSTGTHPPSEYWNQLTDLRRAFLDGARQEAVSNLYDFGAEIKAEMTSPAPFSIVNDENESEYNLDTPFPGPVSAPLPCTVDDLTLCHAPTADPTGYPIFVSRNGRWDWYYLSSNAGTTESSATPANGTSNGDTKNTKSEFANDLCLSSNQFPCTKDDTTLYPCPNPGPNSSNSPTFSSRNGRWEWIFLPSNTDTEPSPPKVKMEDIPEANPRVQRPSNPLSTTFSAADPDHFVFHGVHDSDDDFSSVPSLVENTNRQSRPENIIEHARAENIAEQAKTVKHVKFFMNNSHDKHFVPFEVPALIGNENWEAWLAGMYLLFRQHSVWPVVTAELQPLHPSHNLHLWYKRMLDCAVALIYANVSDVVRNTHCFMRTLHDDDPDELMTHLYAHYAEPNPAHPLHEESELD</sequence>
<name>A0A9W4HY69_PENNA</name>
<feature type="compositionally biased region" description="Polar residues" evidence="1">
    <location>
        <begin position="128"/>
        <end position="137"/>
    </location>
</feature>
<comment type="caution">
    <text evidence="2">The sequence shown here is derived from an EMBL/GenBank/DDBJ whole genome shotgun (WGS) entry which is preliminary data.</text>
</comment>
<gene>
    <name evidence="2" type="ORF">PNAL_LOCUS6434</name>
</gene>
<feature type="compositionally biased region" description="Basic residues" evidence="1">
    <location>
        <begin position="77"/>
        <end position="86"/>
    </location>
</feature>
<dbReference type="AlphaFoldDB" id="A0A9W4HY69"/>
<dbReference type="EMBL" id="CAJVNV010000333">
    <property type="protein sequence ID" value="CAG8163478.1"/>
    <property type="molecule type" value="Genomic_DNA"/>
</dbReference>
<dbReference type="Proteomes" id="UP001153461">
    <property type="component" value="Unassembled WGS sequence"/>
</dbReference>
<proteinExistence type="predicted"/>
<organism evidence="2 3">
    <name type="scientific">Penicillium nalgiovense</name>
    <dbReference type="NCBI Taxonomy" id="60175"/>
    <lineage>
        <taxon>Eukaryota</taxon>
        <taxon>Fungi</taxon>
        <taxon>Dikarya</taxon>
        <taxon>Ascomycota</taxon>
        <taxon>Pezizomycotina</taxon>
        <taxon>Eurotiomycetes</taxon>
        <taxon>Eurotiomycetidae</taxon>
        <taxon>Eurotiales</taxon>
        <taxon>Aspergillaceae</taxon>
        <taxon>Penicillium</taxon>
    </lineage>
</organism>
<reference evidence="2" key="1">
    <citation type="submission" date="2021-07" db="EMBL/GenBank/DDBJ databases">
        <authorList>
            <person name="Branca A.L. A."/>
        </authorList>
    </citation>
    <scope>NUCLEOTIDE SEQUENCE</scope>
</reference>
<dbReference type="OrthoDB" id="447953at2759"/>
<feature type="region of interest" description="Disordered" evidence="1">
    <location>
        <begin position="75"/>
        <end position="137"/>
    </location>
</feature>
<evidence type="ECO:0000256" key="1">
    <source>
        <dbReference type="SAM" id="MobiDB-lite"/>
    </source>
</evidence>
<evidence type="ECO:0000313" key="3">
    <source>
        <dbReference type="Proteomes" id="UP001153461"/>
    </source>
</evidence>
<feature type="compositionally biased region" description="Polar residues" evidence="1">
    <location>
        <begin position="88"/>
        <end position="98"/>
    </location>
</feature>